<evidence type="ECO:0000259" key="3">
    <source>
        <dbReference type="PROSITE" id="PS50110"/>
    </source>
</evidence>
<dbReference type="PANTHER" id="PTHR44591:SF3">
    <property type="entry name" value="RESPONSE REGULATORY DOMAIN-CONTAINING PROTEIN"/>
    <property type="match status" value="1"/>
</dbReference>
<dbReference type="EMBL" id="AP025591">
    <property type="protein sequence ID" value="BDG02660.1"/>
    <property type="molecule type" value="Genomic_DNA"/>
</dbReference>
<sequence>MPAPDILLVDDDADIREALMLALELEGYAVAAARHGGEAWALLDAGVRPALILLDLAMPVLSGPELLARIRADARLAALPIVILTAFGSLAAGVSDAANGCLHKPVDLADLLSIVARHCAPHAASTG</sequence>
<dbReference type="InterPro" id="IPR011006">
    <property type="entry name" value="CheY-like_superfamily"/>
</dbReference>
<dbReference type="SUPFAM" id="SSF52172">
    <property type="entry name" value="CheY-like"/>
    <property type="match status" value="1"/>
</dbReference>
<evidence type="ECO:0000256" key="1">
    <source>
        <dbReference type="ARBA" id="ARBA00022553"/>
    </source>
</evidence>
<dbReference type="SMART" id="SM00448">
    <property type="entry name" value="REC"/>
    <property type="match status" value="1"/>
</dbReference>
<evidence type="ECO:0000313" key="4">
    <source>
        <dbReference type="EMBL" id="BDG02660.1"/>
    </source>
</evidence>
<proteinExistence type="predicted"/>
<gene>
    <name evidence="4" type="ORF">AMOR_16560</name>
</gene>
<dbReference type="Gene3D" id="3.40.50.2300">
    <property type="match status" value="1"/>
</dbReference>
<dbReference type="PANTHER" id="PTHR44591">
    <property type="entry name" value="STRESS RESPONSE REGULATOR PROTEIN 1"/>
    <property type="match status" value="1"/>
</dbReference>
<evidence type="ECO:0000256" key="2">
    <source>
        <dbReference type="PROSITE-ProRule" id="PRU00169"/>
    </source>
</evidence>
<keyword evidence="5" id="KW-1185">Reference proteome</keyword>
<feature type="modified residue" description="4-aspartylphosphate" evidence="2">
    <location>
        <position position="55"/>
    </location>
</feature>
<dbReference type="Proteomes" id="UP001162891">
    <property type="component" value="Chromosome"/>
</dbReference>
<feature type="domain" description="Response regulatory" evidence="3">
    <location>
        <begin position="5"/>
        <end position="119"/>
    </location>
</feature>
<protein>
    <recommendedName>
        <fullName evidence="3">Response regulatory domain-containing protein</fullName>
    </recommendedName>
</protein>
<dbReference type="Pfam" id="PF00072">
    <property type="entry name" value="Response_reg"/>
    <property type="match status" value="1"/>
</dbReference>
<keyword evidence="1 2" id="KW-0597">Phosphoprotein</keyword>
<reference evidence="5" key="1">
    <citation type="journal article" date="2022" name="Int. J. Syst. Evol. Microbiol.">
        <title>Anaeromyxobacter oryzae sp. nov., Anaeromyxobacter diazotrophicus sp. nov. and Anaeromyxobacter paludicola sp. nov., isolated from paddy soils.</title>
        <authorList>
            <person name="Itoh H."/>
            <person name="Xu Z."/>
            <person name="Mise K."/>
            <person name="Masuda Y."/>
            <person name="Ushijima N."/>
            <person name="Hayakawa C."/>
            <person name="Shiratori Y."/>
            <person name="Senoo K."/>
        </authorList>
    </citation>
    <scope>NUCLEOTIDE SEQUENCE [LARGE SCALE GENOMIC DNA]</scope>
    <source>
        <strain evidence="5">Red232</strain>
    </source>
</reference>
<dbReference type="InterPro" id="IPR050595">
    <property type="entry name" value="Bact_response_regulator"/>
</dbReference>
<dbReference type="InterPro" id="IPR001789">
    <property type="entry name" value="Sig_transdc_resp-reg_receiver"/>
</dbReference>
<organism evidence="4 5">
    <name type="scientific">Anaeromyxobacter oryzae</name>
    <dbReference type="NCBI Taxonomy" id="2918170"/>
    <lineage>
        <taxon>Bacteria</taxon>
        <taxon>Pseudomonadati</taxon>
        <taxon>Myxococcota</taxon>
        <taxon>Myxococcia</taxon>
        <taxon>Myxococcales</taxon>
        <taxon>Cystobacterineae</taxon>
        <taxon>Anaeromyxobacteraceae</taxon>
        <taxon>Anaeromyxobacter</taxon>
    </lineage>
</organism>
<dbReference type="PROSITE" id="PS50110">
    <property type="entry name" value="RESPONSE_REGULATORY"/>
    <property type="match status" value="1"/>
</dbReference>
<accession>A0ABN6MNX2</accession>
<dbReference type="RefSeq" id="WP_248360348.1">
    <property type="nucleotide sequence ID" value="NZ_AP025591.1"/>
</dbReference>
<evidence type="ECO:0000313" key="5">
    <source>
        <dbReference type="Proteomes" id="UP001162891"/>
    </source>
</evidence>
<name>A0ABN6MNX2_9BACT</name>